<keyword evidence="4" id="KW-1185">Reference proteome</keyword>
<keyword evidence="1" id="KW-0145">Chemotaxis</keyword>
<sequence>MLHSVMESVRQVIPIPAVVQSPNVLEDTVIQRDIEVFVGFTGHAYGRIVIQGECKTFSKLGEFMYGMPLEGDILHSFVGELANMVAGNTSILISNKGITIDITPPTVMVEKLHLHGYERGISVPVQFENVGEINIILLLQNQGDG</sequence>
<dbReference type="InterPro" id="IPR028976">
    <property type="entry name" value="CheC-like_sf"/>
</dbReference>
<reference evidence="3 4" key="1">
    <citation type="submission" date="2019-03" db="EMBL/GenBank/DDBJ databases">
        <title>Cohnella endophytica sp. nov., a novel endophytic bacterium isolated from bark of Sonneratia apetala.</title>
        <authorList>
            <person name="Tuo L."/>
        </authorList>
    </citation>
    <scope>NUCLEOTIDE SEQUENCE [LARGE SCALE GENOMIC DNA]</scope>
    <source>
        <strain evidence="3 4">CCTCC AB 208254</strain>
    </source>
</reference>
<accession>A0A4Y8LXN6</accession>
<dbReference type="PANTHER" id="PTHR39452:SF1">
    <property type="entry name" value="CHEY-P PHOSPHATASE CHEX"/>
    <property type="match status" value="1"/>
</dbReference>
<dbReference type="Proteomes" id="UP000297900">
    <property type="component" value="Unassembled WGS sequence"/>
</dbReference>
<protein>
    <submittedName>
        <fullName evidence="3">Chemotaxis protein CheX</fullName>
    </submittedName>
</protein>
<dbReference type="OrthoDB" id="9788100at2"/>
<evidence type="ECO:0000313" key="3">
    <source>
        <dbReference type="EMBL" id="TFE25847.1"/>
    </source>
</evidence>
<dbReference type="SUPFAM" id="SSF103039">
    <property type="entry name" value="CheC-like"/>
    <property type="match status" value="1"/>
</dbReference>
<organism evidence="3 4">
    <name type="scientific">Cohnella luojiensis</name>
    <dbReference type="NCBI Taxonomy" id="652876"/>
    <lineage>
        <taxon>Bacteria</taxon>
        <taxon>Bacillati</taxon>
        <taxon>Bacillota</taxon>
        <taxon>Bacilli</taxon>
        <taxon>Bacillales</taxon>
        <taxon>Paenibacillaceae</taxon>
        <taxon>Cohnella</taxon>
    </lineage>
</organism>
<dbReference type="Pfam" id="PF13690">
    <property type="entry name" value="CheX"/>
    <property type="match status" value="1"/>
</dbReference>
<dbReference type="EMBL" id="SOMN01000017">
    <property type="protein sequence ID" value="TFE25847.1"/>
    <property type="molecule type" value="Genomic_DNA"/>
</dbReference>
<dbReference type="AlphaFoldDB" id="A0A4Y8LXN6"/>
<dbReference type="InterPro" id="IPR028051">
    <property type="entry name" value="CheX-like_dom"/>
</dbReference>
<dbReference type="InterPro" id="IPR038756">
    <property type="entry name" value="CheX-like"/>
</dbReference>
<dbReference type="CDD" id="cd17906">
    <property type="entry name" value="CheX"/>
    <property type="match status" value="1"/>
</dbReference>
<name>A0A4Y8LXN6_9BACL</name>
<feature type="domain" description="Chemotaxis phosphatase CheX-like" evidence="2">
    <location>
        <begin position="36"/>
        <end position="114"/>
    </location>
</feature>
<dbReference type="Gene3D" id="3.40.1550.10">
    <property type="entry name" value="CheC-like"/>
    <property type="match status" value="1"/>
</dbReference>
<dbReference type="GO" id="GO:0006935">
    <property type="term" value="P:chemotaxis"/>
    <property type="evidence" value="ECO:0007669"/>
    <property type="project" value="UniProtKB-KW"/>
</dbReference>
<dbReference type="PANTHER" id="PTHR39452">
    <property type="entry name" value="CHEY-P PHOSPHATASE CHEX"/>
    <property type="match status" value="1"/>
</dbReference>
<evidence type="ECO:0000256" key="1">
    <source>
        <dbReference type="ARBA" id="ARBA00022500"/>
    </source>
</evidence>
<evidence type="ECO:0000259" key="2">
    <source>
        <dbReference type="Pfam" id="PF13690"/>
    </source>
</evidence>
<proteinExistence type="predicted"/>
<evidence type="ECO:0000313" key="4">
    <source>
        <dbReference type="Proteomes" id="UP000297900"/>
    </source>
</evidence>
<comment type="caution">
    <text evidence="3">The sequence shown here is derived from an EMBL/GenBank/DDBJ whole genome shotgun (WGS) entry which is preliminary data.</text>
</comment>
<gene>
    <name evidence="3" type="ORF">E2980_12900</name>
</gene>